<comment type="caution">
    <text evidence="1">The sequence shown here is derived from an EMBL/GenBank/DDBJ whole genome shotgun (WGS) entry which is preliminary data.</text>
</comment>
<dbReference type="EMBL" id="CAXKWB010128492">
    <property type="protein sequence ID" value="CAL4240915.1"/>
    <property type="molecule type" value="Genomic_DNA"/>
</dbReference>
<organism evidence="1 2">
    <name type="scientific">Meganyctiphanes norvegica</name>
    <name type="common">Northern krill</name>
    <name type="synonym">Thysanopoda norvegica</name>
    <dbReference type="NCBI Taxonomy" id="48144"/>
    <lineage>
        <taxon>Eukaryota</taxon>
        <taxon>Metazoa</taxon>
        <taxon>Ecdysozoa</taxon>
        <taxon>Arthropoda</taxon>
        <taxon>Crustacea</taxon>
        <taxon>Multicrustacea</taxon>
        <taxon>Malacostraca</taxon>
        <taxon>Eumalacostraca</taxon>
        <taxon>Eucarida</taxon>
        <taxon>Euphausiacea</taxon>
        <taxon>Euphausiidae</taxon>
        <taxon>Meganyctiphanes</taxon>
    </lineage>
</organism>
<sequence>YEKVLSHLPKQPPTLLFLDLTHKNDYKGRLYIKLEPELHAFIKNVPELFTGKNGKSILGNTCGGSSGCLAIWIQNSVKEISSFRGQSILVNSGAVLCNFSGNSIRGMFLCLDSTKTYNSNYAKLGHIVYGLEVAQTCKALGLIQQVNIKISDCGLVLES</sequence>
<gene>
    <name evidence="1" type="ORF">MNOR_LOCUS40641</name>
</gene>
<feature type="non-terminal residue" evidence="1">
    <location>
        <position position="1"/>
    </location>
</feature>
<reference evidence="1 2" key="1">
    <citation type="submission" date="2024-05" db="EMBL/GenBank/DDBJ databases">
        <authorList>
            <person name="Wallberg A."/>
        </authorList>
    </citation>
    <scope>NUCLEOTIDE SEQUENCE [LARGE SCALE GENOMIC DNA]</scope>
</reference>
<evidence type="ECO:0000313" key="2">
    <source>
        <dbReference type="Proteomes" id="UP001497623"/>
    </source>
</evidence>
<dbReference type="Proteomes" id="UP001497623">
    <property type="component" value="Unassembled WGS sequence"/>
</dbReference>
<protein>
    <submittedName>
        <fullName evidence="1">Uncharacterized protein</fullName>
    </submittedName>
</protein>
<evidence type="ECO:0000313" key="1">
    <source>
        <dbReference type="EMBL" id="CAL4240915.1"/>
    </source>
</evidence>
<dbReference type="AlphaFoldDB" id="A0AAV2SRG0"/>
<name>A0AAV2SRG0_MEGNR</name>
<proteinExistence type="predicted"/>
<keyword evidence="2" id="KW-1185">Reference proteome</keyword>
<accession>A0AAV2SRG0</accession>